<feature type="region of interest" description="Disordered" evidence="1">
    <location>
        <begin position="45"/>
        <end position="70"/>
    </location>
</feature>
<dbReference type="Gramene" id="OMERI02G22210.1">
    <property type="protein sequence ID" value="OMERI02G22210.1"/>
    <property type="gene ID" value="OMERI02G22210"/>
</dbReference>
<dbReference type="Proteomes" id="UP000008021">
    <property type="component" value="Chromosome 2"/>
</dbReference>
<feature type="compositionally biased region" description="Gly residues" evidence="1">
    <location>
        <begin position="108"/>
        <end position="119"/>
    </location>
</feature>
<keyword evidence="3" id="KW-1185">Reference proteome</keyword>
<sequence length="292" mass="29566">MASTAMCGRRRRSGPARAGAAALAAEVEAGKGAAAVAAEVEPWRRGRRGGGRGGGAVEAGSSTVELDSEPRPALVPHPPFLRVGRVVVVVGRLVWASRPALLGRRPLGRGGRGGGGGVYGAVSQPAAKRPRAGGRHGASEAGSDLALACGVVVVFILRSELPGDEAAHHPEALGVAATRLLITLSAHMGHTIAERLCKTQGQRGAPACRRGLVMRANASEGGVRGAEGRAAAGGGRGRRHPRGARQRVAFTVVTRVAASMAPTSSSTPAGSRALGAEGVFECKTCNKSFPSL</sequence>
<evidence type="ECO:0000256" key="1">
    <source>
        <dbReference type="SAM" id="MobiDB-lite"/>
    </source>
</evidence>
<dbReference type="EnsemblPlants" id="OMERI02G22210.1">
    <property type="protein sequence ID" value="OMERI02G22210.1"/>
    <property type="gene ID" value="OMERI02G22210"/>
</dbReference>
<evidence type="ECO:0000313" key="2">
    <source>
        <dbReference type="EnsemblPlants" id="OMERI02G22210.1"/>
    </source>
</evidence>
<feature type="region of interest" description="Disordered" evidence="1">
    <location>
        <begin position="224"/>
        <end position="244"/>
    </location>
</feature>
<reference evidence="2" key="2">
    <citation type="submission" date="2018-05" db="EMBL/GenBank/DDBJ databases">
        <title>OmerRS3 (Oryza meridionalis Reference Sequence Version 3).</title>
        <authorList>
            <person name="Zhang J."/>
            <person name="Kudrna D."/>
            <person name="Lee S."/>
            <person name="Talag J."/>
            <person name="Welchert J."/>
            <person name="Wing R.A."/>
        </authorList>
    </citation>
    <scope>NUCLEOTIDE SEQUENCE [LARGE SCALE GENOMIC DNA]</scope>
    <source>
        <strain evidence="2">cv. OR44</strain>
    </source>
</reference>
<name>A0A0E0CMS6_9ORYZ</name>
<accession>A0A0E0CMS6</accession>
<organism evidence="2">
    <name type="scientific">Oryza meridionalis</name>
    <dbReference type="NCBI Taxonomy" id="40149"/>
    <lineage>
        <taxon>Eukaryota</taxon>
        <taxon>Viridiplantae</taxon>
        <taxon>Streptophyta</taxon>
        <taxon>Embryophyta</taxon>
        <taxon>Tracheophyta</taxon>
        <taxon>Spermatophyta</taxon>
        <taxon>Magnoliopsida</taxon>
        <taxon>Liliopsida</taxon>
        <taxon>Poales</taxon>
        <taxon>Poaceae</taxon>
        <taxon>BOP clade</taxon>
        <taxon>Oryzoideae</taxon>
        <taxon>Oryzeae</taxon>
        <taxon>Oryzinae</taxon>
        <taxon>Oryza</taxon>
    </lineage>
</organism>
<dbReference type="HOGENOM" id="CLU_954373_0_0_1"/>
<protein>
    <submittedName>
        <fullName evidence="2">Uncharacterized protein</fullName>
    </submittedName>
</protein>
<evidence type="ECO:0000313" key="3">
    <source>
        <dbReference type="Proteomes" id="UP000008021"/>
    </source>
</evidence>
<dbReference type="AlphaFoldDB" id="A0A0E0CMS6"/>
<reference evidence="2" key="1">
    <citation type="submission" date="2015-04" db="UniProtKB">
        <authorList>
            <consortium name="EnsemblPlants"/>
        </authorList>
    </citation>
    <scope>IDENTIFICATION</scope>
</reference>
<proteinExistence type="predicted"/>
<feature type="region of interest" description="Disordered" evidence="1">
    <location>
        <begin position="107"/>
        <end position="140"/>
    </location>
</feature>